<dbReference type="GO" id="GO:1901505">
    <property type="term" value="F:carbohydrate derivative transmembrane transporter activity"/>
    <property type="evidence" value="ECO:0007669"/>
    <property type="project" value="InterPro"/>
</dbReference>
<dbReference type="PANTHER" id="PTHR30561">
    <property type="entry name" value="SMR FAMILY PROTON-DEPENDENT DRUG EFFLUX TRANSPORTER SUGE"/>
    <property type="match status" value="1"/>
</dbReference>
<keyword evidence="4 12" id="KW-0444">Lipid biosynthesis</keyword>
<comment type="function">
    <text evidence="12">Translocates 4-amino-4-deoxy-L-arabinose-phosphoundecaprenol (alpha-L-Ara4N-phosphoundecaprenol) from the cytoplasmic to the periplasmic side of the inner membrane.</text>
</comment>
<keyword evidence="10 12" id="KW-0443">Lipid metabolism</keyword>
<comment type="pathway">
    <text evidence="12">Bacterial outer membrane biogenesis; lipopolysaccharide biosynthesis.</text>
</comment>
<dbReference type="GO" id="GO:0009245">
    <property type="term" value="P:lipid A biosynthetic process"/>
    <property type="evidence" value="ECO:0007669"/>
    <property type="project" value="UniProtKB-UniRule"/>
</dbReference>
<accession>A0AAJ4WDR4</accession>
<evidence type="ECO:0000313" key="14">
    <source>
        <dbReference type="Proteomes" id="UP000226420"/>
    </source>
</evidence>
<sequence>MKGYGWAVGSILLASCAQLLMKWGMTQLPQSLLVEMGWLSQLSDFILPLLAVGCGILFYVLSMVCWFFTLRYLPLNKAYPLLSISYGVVYLGAILLPWFQEPFSFIRTAGIVVIIIGVWVINRPRSQSS</sequence>
<gene>
    <name evidence="12" type="primary">arnF</name>
    <name evidence="13" type="ORF">SAMN02745723_12218</name>
</gene>
<evidence type="ECO:0000256" key="5">
    <source>
        <dbReference type="ARBA" id="ARBA00022519"/>
    </source>
</evidence>
<dbReference type="PROSITE" id="PS51257">
    <property type="entry name" value="PROKAR_LIPOPROTEIN"/>
    <property type="match status" value="1"/>
</dbReference>
<evidence type="ECO:0000256" key="9">
    <source>
        <dbReference type="ARBA" id="ARBA00022989"/>
    </source>
</evidence>
<comment type="similarity">
    <text evidence="12">Belongs to the ArnF family.</text>
</comment>
<dbReference type="AlphaFoldDB" id="A0AAJ4WDR4"/>
<reference evidence="13 14" key="1">
    <citation type="submission" date="2016-10" db="EMBL/GenBank/DDBJ databases">
        <authorList>
            <person name="Varghese N."/>
            <person name="Submissions S."/>
        </authorList>
    </citation>
    <scope>NUCLEOTIDE SEQUENCE [LARGE SCALE GENOMIC DNA]</scope>
    <source>
        <strain evidence="13 14">DSM 5563</strain>
    </source>
</reference>
<evidence type="ECO:0000256" key="7">
    <source>
        <dbReference type="ARBA" id="ARBA00022692"/>
    </source>
</evidence>
<evidence type="ECO:0000256" key="10">
    <source>
        <dbReference type="ARBA" id="ARBA00023098"/>
    </source>
</evidence>
<dbReference type="EMBL" id="FOLW01000022">
    <property type="protein sequence ID" value="SFD48876.1"/>
    <property type="molecule type" value="Genomic_DNA"/>
</dbReference>
<dbReference type="HAMAP" id="MF_00538">
    <property type="entry name" value="Flippase_ArnF"/>
    <property type="match status" value="1"/>
</dbReference>
<evidence type="ECO:0000256" key="12">
    <source>
        <dbReference type="HAMAP-Rule" id="MF_00538"/>
    </source>
</evidence>
<dbReference type="NCBIfam" id="NF002816">
    <property type="entry name" value="PRK02971.1-2"/>
    <property type="match status" value="1"/>
</dbReference>
<feature type="transmembrane region" description="Helical" evidence="12">
    <location>
        <begin position="81"/>
        <end position="99"/>
    </location>
</feature>
<dbReference type="Gene3D" id="1.10.3730.20">
    <property type="match status" value="1"/>
</dbReference>
<protein>
    <recommendedName>
        <fullName evidence="12">Probable 4-amino-4-deoxy-L-arabinose-phosphoundecaprenol flippase subunit ArnF</fullName>
        <shortName evidence="12">L-Ara4N-phosphoundecaprenol flippase subunit ArnF</shortName>
    </recommendedName>
    <alternativeName>
        <fullName evidence="12">Undecaprenyl phosphate-aminoarabinose flippase subunit ArnF</fullName>
    </alternativeName>
</protein>
<dbReference type="RefSeq" id="WP_047782087.1">
    <property type="nucleotide sequence ID" value="NZ_FOLW01000022.1"/>
</dbReference>
<dbReference type="SUPFAM" id="SSF103481">
    <property type="entry name" value="Multidrug resistance efflux transporter EmrE"/>
    <property type="match status" value="1"/>
</dbReference>
<dbReference type="Proteomes" id="UP000226420">
    <property type="component" value="Unassembled WGS sequence"/>
</dbReference>
<evidence type="ECO:0000313" key="13">
    <source>
        <dbReference type="EMBL" id="SFD48876.1"/>
    </source>
</evidence>
<keyword evidence="9 12" id="KW-1133">Transmembrane helix</keyword>
<comment type="subunit">
    <text evidence="12">Heterodimer of ArnE and ArnF.</text>
</comment>
<evidence type="ECO:0000256" key="3">
    <source>
        <dbReference type="ARBA" id="ARBA00022475"/>
    </source>
</evidence>
<keyword evidence="7 12" id="KW-0812">Transmembrane</keyword>
<keyword evidence="3 12" id="KW-1003">Cell membrane</keyword>
<dbReference type="GO" id="GO:0005886">
    <property type="term" value="C:plasma membrane"/>
    <property type="evidence" value="ECO:0007669"/>
    <property type="project" value="UniProtKB-SubCell"/>
</dbReference>
<keyword evidence="6 12" id="KW-0441">Lipid A biosynthesis</keyword>
<feature type="transmembrane region" description="Helical" evidence="12">
    <location>
        <begin position="105"/>
        <end position="122"/>
    </location>
</feature>
<comment type="caution">
    <text evidence="13">The sequence shown here is derived from an EMBL/GenBank/DDBJ whole genome shotgun (WGS) entry which is preliminary data.</text>
</comment>
<keyword evidence="5 12" id="KW-0997">Cell inner membrane</keyword>
<dbReference type="PANTHER" id="PTHR30561:SF9">
    <property type="entry name" value="4-AMINO-4-DEOXY-L-ARABINOSE-PHOSPHOUNDECAPRENOL FLIPPASE SUBUNIT ARNF-RELATED"/>
    <property type="match status" value="1"/>
</dbReference>
<dbReference type="InterPro" id="IPR022832">
    <property type="entry name" value="Flippase_ArnF"/>
</dbReference>
<name>A0AAJ4WDR4_9GAMM</name>
<dbReference type="InterPro" id="IPR000390">
    <property type="entry name" value="Small_drug/metabolite_transptr"/>
</dbReference>
<feature type="transmembrane region" description="Helical" evidence="12">
    <location>
        <begin position="7"/>
        <end position="25"/>
    </location>
</feature>
<evidence type="ECO:0000256" key="2">
    <source>
        <dbReference type="ARBA" id="ARBA00022448"/>
    </source>
</evidence>
<proteinExistence type="inferred from homology"/>
<keyword evidence="11 12" id="KW-0472">Membrane</keyword>
<evidence type="ECO:0000256" key="4">
    <source>
        <dbReference type="ARBA" id="ARBA00022516"/>
    </source>
</evidence>
<evidence type="ECO:0000256" key="6">
    <source>
        <dbReference type="ARBA" id="ARBA00022556"/>
    </source>
</evidence>
<evidence type="ECO:0000256" key="8">
    <source>
        <dbReference type="ARBA" id="ARBA00022985"/>
    </source>
</evidence>
<dbReference type="InterPro" id="IPR037185">
    <property type="entry name" value="EmrE-like"/>
</dbReference>
<keyword evidence="8 12" id="KW-0448">Lipopolysaccharide biosynthesis</keyword>
<organism evidence="13 14">
    <name type="scientific">Pragia fontium DSM 5563 = ATCC 49100</name>
    <dbReference type="NCBI Taxonomy" id="1122977"/>
    <lineage>
        <taxon>Bacteria</taxon>
        <taxon>Pseudomonadati</taxon>
        <taxon>Pseudomonadota</taxon>
        <taxon>Gammaproteobacteria</taxon>
        <taxon>Enterobacterales</taxon>
        <taxon>Budviciaceae</taxon>
        <taxon>Pragia</taxon>
    </lineage>
</organism>
<evidence type="ECO:0000256" key="11">
    <source>
        <dbReference type="ARBA" id="ARBA00023136"/>
    </source>
</evidence>
<comment type="subcellular location">
    <subcellularLocation>
        <location evidence="12">Cell inner membrane</location>
        <topology evidence="12">Multi-pass membrane protein</topology>
    </subcellularLocation>
    <subcellularLocation>
        <location evidence="1">Cell membrane</location>
        <topology evidence="1">Multi-pass membrane protein</topology>
    </subcellularLocation>
</comment>
<evidence type="ECO:0000256" key="1">
    <source>
        <dbReference type="ARBA" id="ARBA00004651"/>
    </source>
</evidence>
<keyword evidence="2 12" id="KW-0813">Transport</keyword>
<dbReference type="GO" id="GO:0009103">
    <property type="term" value="P:lipopolysaccharide biosynthetic process"/>
    <property type="evidence" value="ECO:0007669"/>
    <property type="project" value="UniProtKB-UniRule"/>
</dbReference>
<feature type="transmembrane region" description="Helical" evidence="12">
    <location>
        <begin position="45"/>
        <end position="69"/>
    </location>
</feature>